<reference evidence="5" key="1">
    <citation type="journal article" date="2014" name="Int. J. Syst. Evol. Microbiol.">
        <title>Complete genome sequence of Corynebacterium casei LMG S-19264T (=DSM 44701T), isolated from a smear-ripened cheese.</title>
        <authorList>
            <consortium name="US DOE Joint Genome Institute (JGI-PGF)"/>
            <person name="Walter F."/>
            <person name="Albersmeier A."/>
            <person name="Kalinowski J."/>
            <person name="Ruckert C."/>
        </authorList>
    </citation>
    <scope>NUCLEOTIDE SEQUENCE</scope>
    <source>
        <strain evidence="5">KCTC 32513</strain>
    </source>
</reference>
<dbReference type="Gene3D" id="3.30.2290.10">
    <property type="entry name" value="PmbA/TldD superfamily"/>
    <property type="match status" value="1"/>
</dbReference>
<dbReference type="InterPro" id="IPR035068">
    <property type="entry name" value="TldD/PmbA_N"/>
</dbReference>
<dbReference type="PANTHER" id="PTHR43421:SF1">
    <property type="entry name" value="METALLOPROTEASE PMBA"/>
    <property type="match status" value="1"/>
</dbReference>
<feature type="domain" description="Metalloprotease TldD/E N-terminal" evidence="2">
    <location>
        <begin position="32"/>
        <end position="95"/>
    </location>
</feature>
<accession>A0A8J3CSR6</accession>
<dbReference type="Pfam" id="PF19290">
    <property type="entry name" value="PmbA_TldD_2nd"/>
    <property type="match status" value="1"/>
</dbReference>
<evidence type="ECO:0000256" key="1">
    <source>
        <dbReference type="ARBA" id="ARBA00005836"/>
    </source>
</evidence>
<dbReference type="GO" id="GO:0005829">
    <property type="term" value="C:cytosol"/>
    <property type="evidence" value="ECO:0007669"/>
    <property type="project" value="TreeGrafter"/>
</dbReference>
<reference evidence="5" key="2">
    <citation type="submission" date="2020-09" db="EMBL/GenBank/DDBJ databases">
        <authorList>
            <person name="Sun Q."/>
            <person name="Kim S."/>
        </authorList>
    </citation>
    <scope>NUCLEOTIDE SEQUENCE</scope>
    <source>
        <strain evidence="5">KCTC 32513</strain>
    </source>
</reference>
<dbReference type="AlphaFoldDB" id="A0A8J3CSR6"/>
<name>A0A8J3CSR6_9PROT</name>
<dbReference type="GO" id="GO:0006508">
    <property type="term" value="P:proteolysis"/>
    <property type="evidence" value="ECO:0007669"/>
    <property type="project" value="InterPro"/>
</dbReference>
<evidence type="ECO:0000259" key="4">
    <source>
        <dbReference type="Pfam" id="PF19290"/>
    </source>
</evidence>
<feature type="domain" description="Metalloprotease TldD/E central" evidence="4">
    <location>
        <begin position="125"/>
        <end position="230"/>
    </location>
</feature>
<dbReference type="InterPro" id="IPR047657">
    <property type="entry name" value="PmbA"/>
</dbReference>
<dbReference type="Proteomes" id="UP000634004">
    <property type="component" value="Unassembled WGS sequence"/>
</dbReference>
<evidence type="ECO:0000313" key="5">
    <source>
        <dbReference type="EMBL" id="GHA93818.1"/>
    </source>
</evidence>
<dbReference type="EMBL" id="BMZH01000005">
    <property type="protein sequence ID" value="GHA93818.1"/>
    <property type="molecule type" value="Genomic_DNA"/>
</dbReference>
<proteinExistence type="inferred from homology"/>
<sequence>MALSDPLSLEPLDAPLSALIDHARAAGADAADALGLYGRSASITVRGGELEDIDNSEGFDIGLRVMVGQRQACVSSSDLSSGAIQRLAERAVAMAKLAPEDPYCGLAPDARLSLRRDADGLDLFDPTEMQPAELKARALDVEAAALAVPGVRQAEGASASMSWSAVRLRTSAGFDGGYAASRHGLSVSAVAERDGAMERDYDFDGTRWFSDLRSAEDIGRHAGERAVGRLGATSMGSGAFPVIFDRRVSASLVGALTGAISGNAVARGVSFLKDDLGKSLFSKDIQIVEDPLRRRGLSSRPFDGEGVETTLFNIIENGQLNSWLLNTSAARQLGLETNAHGARGLSSPPGISTSNVALLAGQNSPEALIALAGNGLLVREMFGPSLNPTTGDYSVGVSGFAIENGVLTHPVSEVTIAGNLRDVFASLIPGSDLRYDNDTNAPSVLVEGLTIAGR</sequence>
<dbReference type="InterPro" id="IPR045569">
    <property type="entry name" value="Metalloprtase-TldD/E_C"/>
</dbReference>
<comment type="caution">
    <text evidence="5">The sequence shown here is derived from an EMBL/GenBank/DDBJ whole genome shotgun (WGS) entry which is preliminary data.</text>
</comment>
<dbReference type="InterPro" id="IPR002510">
    <property type="entry name" value="Metalloprtase-TldD/E_N"/>
</dbReference>
<dbReference type="Pfam" id="PF19289">
    <property type="entry name" value="PmbA_TldD_3rd"/>
    <property type="match status" value="1"/>
</dbReference>
<dbReference type="Pfam" id="PF01523">
    <property type="entry name" value="PmbA_TldD_1st"/>
    <property type="match status" value="1"/>
</dbReference>
<evidence type="ECO:0000259" key="3">
    <source>
        <dbReference type="Pfam" id="PF19289"/>
    </source>
</evidence>
<dbReference type="GO" id="GO:0008237">
    <property type="term" value="F:metallopeptidase activity"/>
    <property type="evidence" value="ECO:0007669"/>
    <property type="project" value="InterPro"/>
</dbReference>
<dbReference type="PANTHER" id="PTHR43421">
    <property type="entry name" value="METALLOPROTEASE PMBA"/>
    <property type="match status" value="1"/>
</dbReference>
<organism evidence="5 6">
    <name type="scientific">Algimonas arctica</name>
    <dbReference type="NCBI Taxonomy" id="1479486"/>
    <lineage>
        <taxon>Bacteria</taxon>
        <taxon>Pseudomonadati</taxon>
        <taxon>Pseudomonadota</taxon>
        <taxon>Alphaproteobacteria</taxon>
        <taxon>Maricaulales</taxon>
        <taxon>Robiginitomaculaceae</taxon>
        <taxon>Algimonas</taxon>
    </lineage>
</organism>
<protein>
    <submittedName>
        <fullName evidence="5">Modulator protein</fullName>
    </submittedName>
</protein>
<dbReference type="InterPro" id="IPR036059">
    <property type="entry name" value="TldD/PmbA_sf"/>
</dbReference>
<gene>
    <name evidence="5" type="ORF">GCM10009069_16140</name>
</gene>
<keyword evidence="6" id="KW-1185">Reference proteome</keyword>
<comment type="similarity">
    <text evidence="1">Belongs to the peptidase U62 family.</text>
</comment>
<dbReference type="RefSeq" id="WP_189497215.1">
    <property type="nucleotide sequence ID" value="NZ_BMZH01000005.1"/>
</dbReference>
<feature type="domain" description="Metalloprotease TldD/E C-terminal" evidence="3">
    <location>
        <begin position="237"/>
        <end position="453"/>
    </location>
</feature>
<evidence type="ECO:0000259" key="2">
    <source>
        <dbReference type="Pfam" id="PF01523"/>
    </source>
</evidence>
<dbReference type="SUPFAM" id="SSF111283">
    <property type="entry name" value="Putative modulator of DNA gyrase, PmbA/TldD"/>
    <property type="match status" value="1"/>
</dbReference>
<evidence type="ECO:0000313" key="6">
    <source>
        <dbReference type="Proteomes" id="UP000634004"/>
    </source>
</evidence>
<dbReference type="InterPro" id="IPR045570">
    <property type="entry name" value="Metalloprtase-TldD/E_cen_dom"/>
</dbReference>